<dbReference type="SUPFAM" id="SSF47413">
    <property type="entry name" value="lambda repressor-like DNA-binding domains"/>
    <property type="match status" value="1"/>
</dbReference>
<name>A0AAN1UJI4_9LACO</name>
<evidence type="ECO:0000256" key="3">
    <source>
        <dbReference type="ARBA" id="ARBA00023163"/>
    </source>
</evidence>
<feature type="compositionally biased region" description="Basic residues" evidence="4">
    <location>
        <begin position="126"/>
        <end position="140"/>
    </location>
</feature>
<evidence type="ECO:0000313" key="8">
    <source>
        <dbReference type="Proteomes" id="UP000281644"/>
    </source>
</evidence>
<dbReference type="KEGG" id="larg:LPA65_15325"/>
<dbReference type="SMART" id="SM00530">
    <property type="entry name" value="HTH_XRE"/>
    <property type="match status" value="1"/>
</dbReference>
<dbReference type="AlphaFoldDB" id="A0AAN1UJI4"/>
<reference evidence="7 9" key="2">
    <citation type="submission" date="2021-01" db="EMBL/GenBank/DDBJ databases">
        <title>High-quality draft genome sequence data of six Lactiplantibacillus plantarum subsp. argentoratensis strains isolated from various Greek sourdoughs.</title>
        <authorList>
            <person name="Syrokou M.K."/>
            <person name="Paramithiotis S."/>
            <person name="Skandamis P.N."/>
            <person name="Drosinos E.H."/>
            <person name="Bosnea L."/>
            <person name="Mataragas M."/>
        </authorList>
    </citation>
    <scope>NUCLEOTIDE SEQUENCE [LARGE SCALE GENOMIC DNA]</scope>
    <source>
        <strain evidence="7 9">LQC 2520</strain>
    </source>
</reference>
<dbReference type="InterPro" id="IPR010982">
    <property type="entry name" value="Lambda_DNA-bd_dom_sf"/>
</dbReference>
<proteinExistence type="predicted"/>
<keyword evidence="1" id="KW-0805">Transcription regulation</keyword>
<protein>
    <submittedName>
        <fullName evidence="6">Helix-turn-helix domain-containing protein</fullName>
    </submittedName>
</protein>
<dbReference type="GeneID" id="89670626"/>
<dbReference type="Gene3D" id="1.10.260.40">
    <property type="entry name" value="lambda repressor-like DNA-binding domains"/>
    <property type="match status" value="1"/>
</dbReference>
<evidence type="ECO:0000313" key="7">
    <source>
        <dbReference type="EMBL" id="MBT1136570.1"/>
    </source>
</evidence>
<dbReference type="PANTHER" id="PTHR40661:SF3">
    <property type="entry name" value="FELS-1 PROPHAGE TRANSCRIPTIONAL REGULATOR"/>
    <property type="match status" value="1"/>
</dbReference>
<evidence type="ECO:0000313" key="9">
    <source>
        <dbReference type="Proteomes" id="UP000694640"/>
    </source>
</evidence>
<dbReference type="Pfam" id="PF01381">
    <property type="entry name" value="HTH_3"/>
    <property type="match status" value="1"/>
</dbReference>
<keyword evidence="3" id="KW-0804">Transcription</keyword>
<feature type="domain" description="HTH cro/C1-type" evidence="5">
    <location>
        <begin position="8"/>
        <end position="62"/>
    </location>
</feature>
<dbReference type="PANTHER" id="PTHR40661">
    <property type="match status" value="1"/>
</dbReference>
<evidence type="ECO:0000256" key="4">
    <source>
        <dbReference type="SAM" id="MobiDB-lite"/>
    </source>
</evidence>
<feature type="region of interest" description="Disordered" evidence="4">
    <location>
        <begin position="114"/>
        <end position="140"/>
    </location>
</feature>
<sequence length="140" mass="15320">MGIFAERLKEAMQQANITSAQLAKQTGIGRSSISQWLSSKYVAKHDKVTALATVLNVSPDWLLGTTDIATAATPEAVPIPVAVTPTPAVDSELMTLWEQLDTKQRAKLIKKARKLIAKSTEQPNAKQKKGKKKKKGKKRK</sequence>
<dbReference type="RefSeq" id="WP_057717231.1">
    <property type="nucleotide sequence ID" value="NZ_BJZD01000013.1"/>
</dbReference>
<dbReference type="Proteomes" id="UP000281644">
    <property type="component" value="Chromosome"/>
</dbReference>
<evidence type="ECO:0000256" key="2">
    <source>
        <dbReference type="ARBA" id="ARBA00023125"/>
    </source>
</evidence>
<organism evidence="6 8">
    <name type="scientific">Lactiplantibacillus argentoratensis</name>
    <dbReference type="NCBI Taxonomy" id="271881"/>
    <lineage>
        <taxon>Bacteria</taxon>
        <taxon>Bacillati</taxon>
        <taxon>Bacillota</taxon>
        <taxon>Bacilli</taxon>
        <taxon>Lactobacillales</taxon>
        <taxon>Lactobacillaceae</taxon>
        <taxon>Lactiplantibacillus</taxon>
    </lineage>
</organism>
<evidence type="ECO:0000313" key="6">
    <source>
        <dbReference type="EMBL" id="AYJ37020.1"/>
    </source>
</evidence>
<accession>A0AAN1UJI4</accession>
<gene>
    <name evidence="7" type="ORF">JKL17_00195</name>
    <name evidence="6" type="ORF">LPA65_15325</name>
</gene>
<evidence type="ECO:0000259" key="5">
    <source>
        <dbReference type="PROSITE" id="PS50943"/>
    </source>
</evidence>
<dbReference type="EMBL" id="CP032751">
    <property type="protein sequence ID" value="AYJ37020.1"/>
    <property type="molecule type" value="Genomic_DNA"/>
</dbReference>
<keyword evidence="2" id="KW-0238">DNA-binding</keyword>
<reference evidence="6 8" key="1">
    <citation type="submission" date="2018-10" db="EMBL/GenBank/DDBJ databases">
        <title>Genome sequencing of Lactobacillus species.</title>
        <authorList>
            <person name="Baek C."/>
            <person name="Yi H."/>
        </authorList>
    </citation>
    <scope>NUCLEOTIDE SEQUENCE [LARGE SCALE GENOMIC DNA]</scope>
    <source>
        <strain evidence="6 8">DSM 16365</strain>
    </source>
</reference>
<evidence type="ECO:0000256" key="1">
    <source>
        <dbReference type="ARBA" id="ARBA00023015"/>
    </source>
</evidence>
<dbReference type="EMBL" id="JAEQMM010000003">
    <property type="protein sequence ID" value="MBT1136570.1"/>
    <property type="molecule type" value="Genomic_DNA"/>
</dbReference>
<dbReference type="CDD" id="cd00093">
    <property type="entry name" value="HTH_XRE"/>
    <property type="match status" value="1"/>
</dbReference>
<dbReference type="InterPro" id="IPR001387">
    <property type="entry name" value="Cro/C1-type_HTH"/>
</dbReference>
<keyword evidence="9" id="KW-1185">Reference proteome</keyword>
<dbReference type="GO" id="GO:0003677">
    <property type="term" value="F:DNA binding"/>
    <property type="evidence" value="ECO:0007669"/>
    <property type="project" value="UniProtKB-KW"/>
</dbReference>
<dbReference type="PROSITE" id="PS50943">
    <property type="entry name" value="HTH_CROC1"/>
    <property type="match status" value="1"/>
</dbReference>
<dbReference type="Proteomes" id="UP000694640">
    <property type="component" value="Unassembled WGS sequence"/>
</dbReference>